<dbReference type="InterPro" id="IPR005312">
    <property type="entry name" value="DUF1759"/>
</dbReference>
<dbReference type="CDD" id="cd00303">
    <property type="entry name" value="retropepsin_like"/>
    <property type="match status" value="1"/>
</dbReference>
<dbReference type="GO" id="GO:0006508">
    <property type="term" value="P:proteolysis"/>
    <property type="evidence" value="ECO:0007669"/>
    <property type="project" value="InterPro"/>
</dbReference>
<dbReference type="PANTHER" id="PTHR47331:SF5">
    <property type="entry name" value="RIBONUCLEASE H"/>
    <property type="match status" value="1"/>
</dbReference>
<keyword evidence="2" id="KW-1185">Reference proteome</keyword>
<sequence length="692" mass="77749">MDIKALLKQKKSVKSSITKLLKKTEDEIRELNNVSLLVRKNRFLELRTEIKDIFNSIIRSCEDRDEETYCTEKDDILDELEAVLVSIDTQLAPPVVNSDFEARKQNSDQVSVSSQSAEVKLPTISLPIFSGATEEWLAFSDLFEAAVSNNQNLTGAQKLQYLKGSLKSDALKIVNSLSITNDNFEIAWKLLKDRYFNKREIVSSLMKKFINITPLSGESSTQILNLIDSTKEFVTLVASKAQSQCPLCNKDHSLSKCESFLKLSVQKRSEFVKSNNVCFNCLTQFHGIKACKSKFRCRTCKKPHHTLLHFESVSGRGRQTSGELSNSSKLSINAPVFKPASVSNESSSKEIPDNSQTVDITSCISNVSPNVEILLCTAVIRVKDLWGNYQACRCLLDSGSQASLITSECLEKLGLRKQKANIRISCLGSADTRTNGIAQIQFIPHFPSQSSFKTEVYVVNKIVGMLPHQNLDLSYSDLFNDLTLADPMFHKSSQVDILLGIDLTLPLLKGQTLSMGEDKPFAVRSELGWVIGGKASSFSPTLHVNNIHLVSDDLIHKFWELDSVPQTHPLTSLERSCEEYFKETHSSDKDGRYIGRLPFNSCPTQLGQSKQTAIRRLFSIERHLSCDPEKYNRYRQFMNEYLKLNHMIVVPESELDKPNSYYLPHHAVLRDSSSTTKLRVVFDGSCKTSSGH</sequence>
<dbReference type="OrthoDB" id="6436535at2759"/>
<organism evidence="1 2">
    <name type="scientific">Araneus ventricosus</name>
    <name type="common">Orbweaver spider</name>
    <name type="synonym">Epeira ventricosa</name>
    <dbReference type="NCBI Taxonomy" id="182803"/>
    <lineage>
        <taxon>Eukaryota</taxon>
        <taxon>Metazoa</taxon>
        <taxon>Ecdysozoa</taxon>
        <taxon>Arthropoda</taxon>
        <taxon>Chelicerata</taxon>
        <taxon>Arachnida</taxon>
        <taxon>Araneae</taxon>
        <taxon>Araneomorphae</taxon>
        <taxon>Entelegynae</taxon>
        <taxon>Araneoidea</taxon>
        <taxon>Araneidae</taxon>
        <taxon>Araneus</taxon>
    </lineage>
</organism>
<dbReference type="InterPro" id="IPR021109">
    <property type="entry name" value="Peptidase_aspartic_dom_sf"/>
</dbReference>
<evidence type="ECO:0000313" key="1">
    <source>
        <dbReference type="EMBL" id="GBL87478.1"/>
    </source>
</evidence>
<feature type="non-terminal residue" evidence="1">
    <location>
        <position position="692"/>
    </location>
</feature>
<dbReference type="PROSITE" id="PS00141">
    <property type="entry name" value="ASP_PROTEASE"/>
    <property type="match status" value="1"/>
</dbReference>
<dbReference type="PANTHER" id="PTHR47331">
    <property type="entry name" value="PHD-TYPE DOMAIN-CONTAINING PROTEIN"/>
    <property type="match status" value="1"/>
</dbReference>
<dbReference type="Proteomes" id="UP000499080">
    <property type="component" value="Unassembled WGS sequence"/>
</dbReference>
<protein>
    <submittedName>
        <fullName evidence="1">Uncharacterized protein</fullName>
    </submittedName>
</protein>
<comment type="caution">
    <text evidence="1">The sequence shown here is derived from an EMBL/GenBank/DDBJ whole genome shotgun (WGS) entry which is preliminary data.</text>
</comment>
<dbReference type="GO" id="GO:0004190">
    <property type="term" value="F:aspartic-type endopeptidase activity"/>
    <property type="evidence" value="ECO:0007669"/>
    <property type="project" value="InterPro"/>
</dbReference>
<dbReference type="InterPro" id="IPR001969">
    <property type="entry name" value="Aspartic_peptidase_AS"/>
</dbReference>
<reference evidence="1 2" key="1">
    <citation type="journal article" date="2019" name="Sci. Rep.">
        <title>Orb-weaving spider Araneus ventricosus genome elucidates the spidroin gene catalogue.</title>
        <authorList>
            <person name="Kono N."/>
            <person name="Nakamura H."/>
            <person name="Ohtoshi R."/>
            <person name="Moran D.A.P."/>
            <person name="Shinohara A."/>
            <person name="Yoshida Y."/>
            <person name="Fujiwara M."/>
            <person name="Mori M."/>
            <person name="Tomita M."/>
            <person name="Arakawa K."/>
        </authorList>
    </citation>
    <scope>NUCLEOTIDE SEQUENCE [LARGE SCALE GENOMIC DNA]</scope>
</reference>
<proteinExistence type="predicted"/>
<accession>A0A4Y2B649</accession>
<name>A0A4Y2B649_ARAVE</name>
<dbReference type="AlphaFoldDB" id="A0A4Y2B649"/>
<dbReference type="Pfam" id="PF03564">
    <property type="entry name" value="DUF1759"/>
    <property type="match status" value="1"/>
</dbReference>
<gene>
    <name evidence="1" type="ORF">AVEN_273872_1</name>
</gene>
<dbReference type="EMBL" id="BGPR01158711">
    <property type="protein sequence ID" value="GBL87478.1"/>
    <property type="molecule type" value="Genomic_DNA"/>
</dbReference>
<evidence type="ECO:0000313" key="2">
    <source>
        <dbReference type="Proteomes" id="UP000499080"/>
    </source>
</evidence>
<dbReference type="Gene3D" id="2.40.70.10">
    <property type="entry name" value="Acid Proteases"/>
    <property type="match status" value="1"/>
</dbReference>